<dbReference type="GO" id="GO:0007501">
    <property type="term" value="P:mesodermal cell fate specification"/>
    <property type="evidence" value="ECO:0007669"/>
    <property type="project" value="EnsemblMetazoa"/>
</dbReference>
<evidence type="ECO:0000313" key="2">
    <source>
        <dbReference type="EMBL" id="KRF99096.1"/>
    </source>
</evidence>
<dbReference type="GO" id="GO:0008078">
    <property type="term" value="P:mesodermal cell migration"/>
    <property type="evidence" value="ECO:0007669"/>
    <property type="project" value="EnsemblMetazoa"/>
</dbReference>
<keyword evidence="1" id="KW-1133">Transmembrane helix</keyword>
<name>A0A0Q9WU69_DROWI</name>
<accession>A0A0Q9WU69</accession>
<evidence type="ECO:0000256" key="1">
    <source>
        <dbReference type="SAM" id="Phobius"/>
    </source>
</evidence>
<evidence type="ECO:0000313" key="3">
    <source>
        <dbReference type="Proteomes" id="UP000007798"/>
    </source>
</evidence>
<dbReference type="GO" id="GO:0048018">
    <property type="term" value="F:receptor ligand activity"/>
    <property type="evidence" value="ECO:0007669"/>
    <property type="project" value="EnsemblMetazoa"/>
</dbReference>
<dbReference type="GO" id="GO:0035169">
    <property type="term" value="P:lymph gland plasmatocyte differentiation"/>
    <property type="evidence" value="ECO:0007669"/>
    <property type="project" value="EnsemblMetazoa"/>
</dbReference>
<dbReference type="GO" id="GO:0008543">
    <property type="term" value="P:fibroblast growth factor receptor signaling pathway"/>
    <property type="evidence" value="ECO:0007669"/>
    <property type="project" value="EnsemblMetazoa"/>
</dbReference>
<dbReference type="InParanoid" id="A0A0Q9WU69"/>
<gene>
    <name evidence="2" type="primary">Dwil\GK27461</name>
    <name evidence="2" type="ORF">Dwil_GK27461</name>
</gene>
<keyword evidence="1" id="KW-0812">Transmembrane</keyword>
<dbReference type="GO" id="GO:0007526">
    <property type="term" value="P:larval somatic muscle development"/>
    <property type="evidence" value="ECO:0007669"/>
    <property type="project" value="EnsemblMetazoa"/>
</dbReference>
<sequence length="118" mass="13609">MDIIFASIGVFWIIKDDFPPFVHVFFAEMDTRTCVTCFSVCFYLMSSNDAMLIYGAIARKRWYMGPWLLVNFCVLICTLVTALLSALAIIRLIILCYSMLVVSSFYDELTEMLQEDKD</sequence>
<dbReference type="AlphaFoldDB" id="A0A0Q9WU69"/>
<dbReference type="EMBL" id="CH964154">
    <property type="protein sequence ID" value="KRF99096.1"/>
    <property type="molecule type" value="Genomic_DNA"/>
</dbReference>
<dbReference type="GO" id="GO:0007523">
    <property type="term" value="P:larval visceral muscle development"/>
    <property type="evidence" value="ECO:0007669"/>
    <property type="project" value="EnsemblMetazoa"/>
</dbReference>
<dbReference type="OrthoDB" id="7862095at2759"/>
<protein>
    <submittedName>
        <fullName evidence="2">Uncharacterized protein</fullName>
    </submittedName>
</protein>
<dbReference type="GO" id="GO:0005615">
    <property type="term" value="C:extracellular space"/>
    <property type="evidence" value="ECO:0007669"/>
    <property type="project" value="EnsemblMetazoa"/>
</dbReference>
<dbReference type="Proteomes" id="UP000007798">
    <property type="component" value="Unassembled WGS sequence"/>
</dbReference>
<dbReference type="GO" id="GO:0035171">
    <property type="term" value="P:lamellocyte differentiation"/>
    <property type="evidence" value="ECO:0007669"/>
    <property type="project" value="EnsemblMetazoa"/>
</dbReference>
<keyword evidence="3" id="KW-1185">Reference proteome</keyword>
<keyword evidence="1" id="KW-0472">Membrane</keyword>
<organism evidence="2 3">
    <name type="scientific">Drosophila willistoni</name>
    <name type="common">Fruit fly</name>
    <dbReference type="NCBI Taxonomy" id="7260"/>
    <lineage>
        <taxon>Eukaryota</taxon>
        <taxon>Metazoa</taxon>
        <taxon>Ecdysozoa</taxon>
        <taxon>Arthropoda</taxon>
        <taxon>Hexapoda</taxon>
        <taxon>Insecta</taxon>
        <taxon>Pterygota</taxon>
        <taxon>Neoptera</taxon>
        <taxon>Endopterygota</taxon>
        <taxon>Diptera</taxon>
        <taxon>Brachycera</taxon>
        <taxon>Muscomorpha</taxon>
        <taxon>Ephydroidea</taxon>
        <taxon>Drosophilidae</taxon>
        <taxon>Drosophila</taxon>
        <taxon>Sophophora</taxon>
    </lineage>
</organism>
<dbReference type="GO" id="GO:0035170">
    <property type="term" value="P:lymph gland crystal cell differentiation"/>
    <property type="evidence" value="ECO:0007669"/>
    <property type="project" value="EnsemblMetazoa"/>
</dbReference>
<dbReference type="GO" id="GO:0021782">
    <property type="term" value="P:glial cell development"/>
    <property type="evidence" value="ECO:0007669"/>
    <property type="project" value="EnsemblMetazoa"/>
</dbReference>
<reference evidence="2 3" key="1">
    <citation type="journal article" date="2007" name="Nature">
        <title>Evolution of genes and genomes on the Drosophila phylogeny.</title>
        <authorList>
            <consortium name="Drosophila 12 Genomes Consortium"/>
            <person name="Clark A.G."/>
            <person name="Eisen M.B."/>
            <person name="Smith D.R."/>
            <person name="Bergman C.M."/>
            <person name="Oliver B."/>
            <person name="Markow T.A."/>
            <person name="Kaufman T.C."/>
            <person name="Kellis M."/>
            <person name="Gelbart W."/>
            <person name="Iyer V.N."/>
            <person name="Pollard D.A."/>
            <person name="Sackton T.B."/>
            <person name="Larracuente A.M."/>
            <person name="Singh N.D."/>
            <person name="Abad J.P."/>
            <person name="Abt D.N."/>
            <person name="Adryan B."/>
            <person name="Aguade M."/>
            <person name="Akashi H."/>
            <person name="Anderson W.W."/>
            <person name="Aquadro C.F."/>
            <person name="Ardell D.H."/>
            <person name="Arguello R."/>
            <person name="Artieri C.G."/>
            <person name="Barbash D.A."/>
            <person name="Barker D."/>
            <person name="Barsanti P."/>
            <person name="Batterham P."/>
            <person name="Batzoglou S."/>
            <person name="Begun D."/>
            <person name="Bhutkar A."/>
            <person name="Blanco E."/>
            <person name="Bosak S.A."/>
            <person name="Bradley R.K."/>
            <person name="Brand A.D."/>
            <person name="Brent M.R."/>
            <person name="Brooks A.N."/>
            <person name="Brown R.H."/>
            <person name="Butlin R.K."/>
            <person name="Caggese C."/>
            <person name="Calvi B.R."/>
            <person name="Bernardo de Carvalho A."/>
            <person name="Caspi A."/>
            <person name="Castrezana S."/>
            <person name="Celniker S.E."/>
            <person name="Chang J.L."/>
            <person name="Chapple C."/>
            <person name="Chatterji S."/>
            <person name="Chinwalla A."/>
            <person name="Civetta A."/>
            <person name="Clifton S.W."/>
            <person name="Comeron J.M."/>
            <person name="Costello J.C."/>
            <person name="Coyne J.A."/>
            <person name="Daub J."/>
            <person name="David R.G."/>
            <person name="Delcher A.L."/>
            <person name="Delehaunty K."/>
            <person name="Do C.B."/>
            <person name="Ebling H."/>
            <person name="Edwards K."/>
            <person name="Eickbush T."/>
            <person name="Evans J.D."/>
            <person name="Filipski A."/>
            <person name="Findeiss S."/>
            <person name="Freyhult E."/>
            <person name="Fulton L."/>
            <person name="Fulton R."/>
            <person name="Garcia A.C."/>
            <person name="Gardiner A."/>
            <person name="Garfield D.A."/>
            <person name="Garvin B.E."/>
            <person name="Gibson G."/>
            <person name="Gilbert D."/>
            <person name="Gnerre S."/>
            <person name="Godfrey J."/>
            <person name="Good R."/>
            <person name="Gotea V."/>
            <person name="Gravely B."/>
            <person name="Greenberg A.J."/>
            <person name="Griffiths-Jones S."/>
            <person name="Gross S."/>
            <person name="Guigo R."/>
            <person name="Gustafson E.A."/>
            <person name="Haerty W."/>
            <person name="Hahn M.W."/>
            <person name="Halligan D.L."/>
            <person name="Halpern A.L."/>
            <person name="Halter G.M."/>
            <person name="Han M.V."/>
            <person name="Heger A."/>
            <person name="Hillier L."/>
            <person name="Hinrichs A.S."/>
            <person name="Holmes I."/>
            <person name="Hoskins R.A."/>
            <person name="Hubisz M.J."/>
            <person name="Hultmark D."/>
            <person name="Huntley M.A."/>
            <person name="Jaffe D.B."/>
            <person name="Jagadeeshan S."/>
            <person name="Jeck W.R."/>
            <person name="Johnson J."/>
            <person name="Jones C.D."/>
            <person name="Jordan W.C."/>
            <person name="Karpen G.H."/>
            <person name="Kataoka E."/>
            <person name="Keightley P.D."/>
            <person name="Kheradpour P."/>
            <person name="Kirkness E.F."/>
            <person name="Koerich L.B."/>
            <person name="Kristiansen K."/>
            <person name="Kudrna D."/>
            <person name="Kulathinal R.J."/>
            <person name="Kumar S."/>
            <person name="Kwok R."/>
            <person name="Lander E."/>
            <person name="Langley C.H."/>
            <person name="Lapoint R."/>
            <person name="Lazzaro B.P."/>
            <person name="Lee S.J."/>
            <person name="Levesque L."/>
            <person name="Li R."/>
            <person name="Lin C.F."/>
            <person name="Lin M.F."/>
            <person name="Lindblad-Toh K."/>
            <person name="Llopart A."/>
            <person name="Long M."/>
            <person name="Low L."/>
            <person name="Lozovsky E."/>
            <person name="Lu J."/>
            <person name="Luo M."/>
            <person name="Machado C.A."/>
            <person name="Makalowski W."/>
            <person name="Marzo M."/>
            <person name="Matsuda M."/>
            <person name="Matzkin L."/>
            <person name="McAllister B."/>
            <person name="McBride C.S."/>
            <person name="McKernan B."/>
            <person name="McKernan K."/>
            <person name="Mendez-Lago M."/>
            <person name="Minx P."/>
            <person name="Mollenhauer M.U."/>
            <person name="Montooth K."/>
            <person name="Mount S.M."/>
            <person name="Mu X."/>
            <person name="Myers E."/>
            <person name="Negre B."/>
            <person name="Newfeld S."/>
            <person name="Nielsen R."/>
            <person name="Noor M.A."/>
            <person name="O'Grady P."/>
            <person name="Pachter L."/>
            <person name="Papaceit M."/>
            <person name="Parisi M.J."/>
            <person name="Parisi M."/>
            <person name="Parts L."/>
            <person name="Pedersen J.S."/>
            <person name="Pesole G."/>
            <person name="Phillippy A.M."/>
            <person name="Ponting C.P."/>
            <person name="Pop M."/>
            <person name="Porcelli D."/>
            <person name="Powell J.R."/>
            <person name="Prohaska S."/>
            <person name="Pruitt K."/>
            <person name="Puig M."/>
            <person name="Quesneville H."/>
            <person name="Ram K.R."/>
            <person name="Rand D."/>
            <person name="Rasmussen M.D."/>
            <person name="Reed L.K."/>
            <person name="Reenan R."/>
            <person name="Reily A."/>
            <person name="Remington K.A."/>
            <person name="Rieger T.T."/>
            <person name="Ritchie M.G."/>
            <person name="Robin C."/>
            <person name="Rogers Y.H."/>
            <person name="Rohde C."/>
            <person name="Rozas J."/>
            <person name="Rubenfield M.J."/>
            <person name="Ruiz A."/>
            <person name="Russo S."/>
            <person name="Salzberg S.L."/>
            <person name="Sanchez-Gracia A."/>
            <person name="Saranga D.J."/>
            <person name="Sato H."/>
            <person name="Schaeffer S.W."/>
            <person name="Schatz M.C."/>
            <person name="Schlenke T."/>
            <person name="Schwartz R."/>
            <person name="Segarra C."/>
            <person name="Singh R.S."/>
            <person name="Sirot L."/>
            <person name="Sirota M."/>
            <person name="Sisneros N.B."/>
            <person name="Smith C.D."/>
            <person name="Smith T.F."/>
            <person name="Spieth J."/>
            <person name="Stage D.E."/>
            <person name="Stark A."/>
            <person name="Stephan W."/>
            <person name="Strausberg R.L."/>
            <person name="Strempel S."/>
            <person name="Sturgill D."/>
            <person name="Sutton G."/>
            <person name="Sutton G.G."/>
            <person name="Tao W."/>
            <person name="Teichmann S."/>
            <person name="Tobari Y.N."/>
            <person name="Tomimura Y."/>
            <person name="Tsolas J.M."/>
            <person name="Valente V.L."/>
            <person name="Venter E."/>
            <person name="Venter J.C."/>
            <person name="Vicario S."/>
            <person name="Vieira F.G."/>
            <person name="Vilella A.J."/>
            <person name="Villasante A."/>
            <person name="Walenz B."/>
            <person name="Wang J."/>
            <person name="Wasserman M."/>
            <person name="Watts T."/>
            <person name="Wilson D."/>
            <person name="Wilson R.K."/>
            <person name="Wing R.A."/>
            <person name="Wolfner M.F."/>
            <person name="Wong A."/>
            <person name="Wong G.K."/>
            <person name="Wu C.I."/>
            <person name="Wu G."/>
            <person name="Yamamoto D."/>
            <person name="Yang H.P."/>
            <person name="Yang S.P."/>
            <person name="Yorke J.A."/>
            <person name="Yoshida K."/>
            <person name="Zdobnov E."/>
            <person name="Zhang P."/>
            <person name="Zhang Y."/>
            <person name="Zimin A.V."/>
            <person name="Baldwin J."/>
            <person name="Abdouelleil A."/>
            <person name="Abdulkadir J."/>
            <person name="Abebe A."/>
            <person name="Abera B."/>
            <person name="Abreu J."/>
            <person name="Acer S.C."/>
            <person name="Aftuck L."/>
            <person name="Alexander A."/>
            <person name="An P."/>
            <person name="Anderson E."/>
            <person name="Anderson S."/>
            <person name="Arachi H."/>
            <person name="Azer M."/>
            <person name="Bachantsang P."/>
            <person name="Barry A."/>
            <person name="Bayul T."/>
            <person name="Berlin A."/>
            <person name="Bessette D."/>
            <person name="Bloom T."/>
            <person name="Blye J."/>
            <person name="Boguslavskiy L."/>
            <person name="Bonnet C."/>
            <person name="Boukhgalter B."/>
            <person name="Bourzgui I."/>
            <person name="Brown A."/>
            <person name="Cahill P."/>
            <person name="Channer S."/>
            <person name="Cheshatsang Y."/>
            <person name="Chuda L."/>
            <person name="Citroen M."/>
            <person name="Collymore A."/>
            <person name="Cooke P."/>
            <person name="Costello M."/>
            <person name="D'Aco K."/>
            <person name="Daza R."/>
            <person name="De Haan G."/>
            <person name="DeGray S."/>
            <person name="DeMaso C."/>
            <person name="Dhargay N."/>
            <person name="Dooley K."/>
            <person name="Dooley E."/>
            <person name="Doricent M."/>
            <person name="Dorje P."/>
            <person name="Dorjee K."/>
            <person name="Dupes A."/>
            <person name="Elong R."/>
            <person name="Falk J."/>
            <person name="Farina A."/>
            <person name="Faro S."/>
            <person name="Ferguson D."/>
            <person name="Fisher S."/>
            <person name="Foley C.D."/>
            <person name="Franke A."/>
            <person name="Friedrich D."/>
            <person name="Gadbois L."/>
            <person name="Gearin G."/>
            <person name="Gearin C.R."/>
            <person name="Giannoukos G."/>
            <person name="Goode T."/>
            <person name="Graham J."/>
            <person name="Grandbois E."/>
            <person name="Grewal S."/>
            <person name="Gyaltsen K."/>
            <person name="Hafez N."/>
            <person name="Hagos B."/>
            <person name="Hall J."/>
            <person name="Henson C."/>
            <person name="Hollinger A."/>
            <person name="Honan T."/>
            <person name="Huard M.D."/>
            <person name="Hughes L."/>
            <person name="Hurhula B."/>
            <person name="Husby M.E."/>
            <person name="Kamat A."/>
            <person name="Kanga B."/>
            <person name="Kashin S."/>
            <person name="Khazanovich D."/>
            <person name="Kisner P."/>
            <person name="Lance K."/>
            <person name="Lara M."/>
            <person name="Lee W."/>
            <person name="Lennon N."/>
            <person name="Letendre F."/>
            <person name="LeVine R."/>
            <person name="Lipovsky A."/>
            <person name="Liu X."/>
            <person name="Liu J."/>
            <person name="Liu S."/>
            <person name="Lokyitsang T."/>
            <person name="Lokyitsang Y."/>
            <person name="Lubonja R."/>
            <person name="Lui A."/>
            <person name="MacDonald P."/>
            <person name="Magnisalis V."/>
            <person name="Maru K."/>
            <person name="Matthews C."/>
            <person name="McCusker W."/>
            <person name="McDonough S."/>
            <person name="Mehta T."/>
            <person name="Meldrim J."/>
            <person name="Meneus L."/>
            <person name="Mihai O."/>
            <person name="Mihalev A."/>
            <person name="Mihova T."/>
            <person name="Mittelman R."/>
            <person name="Mlenga V."/>
            <person name="Montmayeur A."/>
            <person name="Mulrain L."/>
            <person name="Navidi A."/>
            <person name="Naylor J."/>
            <person name="Negash T."/>
            <person name="Nguyen T."/>
            <person name="Nguyen N."/>
            <person name="Nicol R."/>
            <person name="Norbu C."/>
            <person name="Norbu N."/>
            <person name="Novod N."/>
            <person name="O'Neill B."/>
            <person name="Osman S."/>
            <person name="Markiewicz E."/>
            <person name="Oyono O.L."/>
            <person name="Patti C."/>
            <person name="Phunkhang P."/>
            <person name="Pierre F."/>
            <person name="Priest M."/>
            <person name="Raghuraman S."/>
            <person name="Rege F."/>
            <person name="Reyes R."/>
            <person name="Rise C."/>
            <person name="Rogov P."/>
            <person name="Ross K."/>
            <person name="Ryan E."/>
            <person name="Settipalli S."/>
            <person name="Shea T."/>
            <person name="Sherpa N."/>
            <person name="Shi L."/>
            <person name="Shih D."/>
            <person name="Sparrow T."/>
            <person name="Spaulding J."/>
            <person name="Stalker J."/>
            <person name="Stange-Thomann N."/>
            <person name="Stavropoulos S."/>
            <person name="Stone C."/>
            <person name="Strader C."/>
            <person name="Tesfaye S."/>
            <person name="Thomson T."/>
            <person name="Thoulutsang Y."/>
            <person name="Thoulutsang D."/>
            <person name="Topham K."/>
            <person name="Topping I."/>
            <person name="Tsamla T."/>
            <person name="Vassiliev H."/>
            <person name="Vo A."/>
            <person name="Wangchuk T."/>
            <person name="Wangdi T."/>
            <person name="Weiand M."/>
            <person name="Wilkinson J."/>
            <person name="Wilson A."/>
            <person name="Yadav S."/>
            <person name="Young G."/>
            <person name="Yu Q."/>
            <person name="Zembek L."/>
            <person name="Zhong D."/>
            <person name="Zimmer A."/>
            <person name="Zwirko Z."/>
            <person name="Jaffe D.B."/>
            <person name="Alvarez P."/>
            <person name="Brockman W."/>
            <person name="Butler J."/>
            <person name="Chin C."/>
            <person name="Gnerre S."/>
            <person name="Grabherr M."/>
            <person name="Kleber M."/>
            <person name="Mauceli E."/>
            <person name="MacCallum I."/>
        </authorList>
    </citation>
    <scope>NUCLEOTIDE SEQUENCE [LARGE SCALE GENOMIC DNA]</scope>
    <source>
        <strain evidence="3">Tucson 14030-0811.24</strain>
    </source>
</reference>
<feature type="transmembrane region" description="Helical" evidence="1">
    <location>
        <begin position="67"/>
        <end position="100"/>
    </location>
</feature>
<dbReference type="GO" id="GO:1903977">
    <property type="term" value="P:positive regulation of glial cell migration"/>
    <property type="evidence" value="ECO:0007669"/>
    <property type="project" value="EnsemblMetazoa"/>
</dbReference>
<proteinExistence type="predicted"/>
<dbReference type="GO" id="GO:0051451">
    <property type="term" value="P:myoblast migration"/>
    <property type="evidence" value="ECO:0007669"/>
    <property type="project" value="EnsemblMetazoa"/>
</dbReference>